<protein>
    <recommendedName>
        <fullName evidence="3">Phage regulatory protein, Rha family</fullName>
    </recommendedName>
</protein>
<dbReference type="InterPro" id="IPR014054">
    <property type="entry name" value="Phage_regulatory_Rha"/>
</dbReference>
<dbReference type="Proteomes" id="UP000004095">
    <property type="component" value="Unassembled WGS sequence"/>
</dbReference>
<name>A1ZIS2_MICM2</name>
<reference evidence="1 2" key="1">
    <citation type="submission" date="2007-01" db="EMBL/GenBank/DDBJ databases">
        <authorList>
            <person name="Haygood M."/>
            <person name="Podell S."/>
            <person name="Anderson C."/>
            <person name="Hopkinson B."/>
            <person name="Roe K."/>
            <person name="Barbeau K."/>
            <person name="Gaasterland T."/>
            <person name="Ferriera S."/>
            <person name="Johnson J."/>
            <person name="Kravitz S."/>
            <person name="Beeson K."/>
            <person name="Sutton G."/>
            <person name="Rogers Y.-H."/>
            <person name="Friedman R."/>
            <person name="Frazier M."/>
            <person name="Venter J.C."/>
        </authorList>
    </citation>
    <scope>NUCLEOTIDE SEQUENCE [LARGE SCALE GENOMIC DNA]</scope>
    <source>
        <strain evidence="1 2">ATCC 23134</strain>
    </source>
</reference>
<proteinExistence type="predicted"/>
<gene>
    <name evidence="1" type="ORF">M23134_05813</name>
</gene>
<sequence length="311" mass="35884">MRNRERCYFLKKTFSPHSNLILMTKSMNKDNSTQVSLEGLLPIEIKNEMPVVDSRLVAETLGIKHKALMATIRRYQAKIEEFGSLPFETEVRKRDVGATTLRFCYLSENQAIFIGTLSRNTKKVVAFKSKLIQSFDHVRKTVQGQPFNQKLWVQAVKNLCELTKSTKETKREIKILNSRQTFLAHEISSIRDAQDSLTDKITHIKAAQASLQIENFNPLFTKVRKELGQMMQNYSIWYGITTQGLYQILYKEFTVASGQNIYQQAKMANKTPIEWLESTGWILEAYDLAIKHFGMPEENQDYKGDLGNPDR</sequence>
<dbReference type="Pfam" id="PF09669">
    <property type="entry name" value="Phage_pRha"/>
    <property type="match status" value="1"/>
</dbReference>
<keyword evidence="2" id="KW-1185">Reference proteome</keyword>
<organism evidence="1 2">
    <name type="scientific">Microscilla marina ATCC 23134</name>
    <dbReference type="NCBI Taxonomy" id="313606"/>
    <lineage>
        <taxon>Bacteria</taxon>
        <taxon>Pseudomonadati</taxon>
        <taxon>Bacteroidota</taxon>
        <taxon>Cytophagia</taxon>
        <taxon>Cytophagales</taxon>
        <taxon>Microscillaceae</taxon>
        <taxon>Microscilla</taxon>
    </lineage>
</organism>
<comment type="caution">
    <text evidence="1">The sequence shown here is derived from an EMBL/GenBank/DDBJ whole genome shotgun (WGS) entry which is preliminary data.</text>
</comment>
<dbReference type="AlphaFoldDB" id="A1ZIS2"/>
<dbReference type="eggNOG" id="COG3646">
    <property type="taxonomic scope" value="Bacteria"/>
</dbReference>
<dbReference type="EMBL" id="AAWS01000009">
    <property type="protein sequence ID" value="EAY29940.1"/>
    <property type="molecule type" value="Genomic_DNA"/>
</dbReference>
<evidence type="ECO:0008006" key="3">
    <source>
        <dbReference type="Google" id="ProtNLM"/>
    </source>
</evidence>
<evidence type="ECO:0000313" key="1">
    <source>
        <dbReference type="EMBL" id="EAY29940.1"/>
    </source>
</evidence>
<evidence type="ECO:0000313" key="2">
    <source>
        <dbReference type="Proteomes" id="UP000004095"/>
    </source>
</evidence>
<accession>A1ZIS2</accession>